<reference evidence="2" key="3">
    <citation type="submission" date="2006-07" db="EMBL/GenBank/DDBJ databases">
        <authorList>
            <person name="Buell R."/>
        </authorList>
    </citation>
    <scope>NUCLEOTIDE SEQUENCE</scope>
</reference>
<evidence type="ECO:0000256" key="1">
    <source>
        <dbReference type="SAM" id="MobiDB-lite"/>
    </source>
</evidence>
<organism evidence="2">
    <name type="scientific">Oryza sativa subsp. japonica</name>
    <name type="common">Rice</name>
    <dbReference type="NCBI Taxonomy" id="39947"/>
    <lineage>
        <taxon>Eukaryota</taxon>
        <taxon>Viridiplantae</taxon>
        <taxon>Streptophyta</taxon>
        <taxon>Embryophyta</taxon>
        <taxon>Tracheophyta</taxon>
        <taxon>Spermatophyta</taxon>
        <taxon>Magnoliopsida</taxon>
        <taxon>Liliopsida</taxon>
        <taxon>Poales</taxon>
        <taxon>Poaceae</taxon>
        <taxon>BOP clade</taxon>
        <taxon>Oryzoideae</taxon>
        <taxon>Oryzeae</taxon>
        <taxon>Oryzinae</taxon>
        <taxon>Oryza</taxon>
        <taxon>Oryza sativa</taxon>
    </lineage>
</organism>
<name>Q109T8_ORYSJ</name>
<proteinExistence type="predicted"/>
<feature type="region of interest" description="Disordered" evidence="1">
    <location>
        <begin position="58"/>
        <end position="96"/>
    </location>
</feature>
<reference evidence="2" key="2">
    <citation type="submission" date="2003-05" db="EMBL/GenBank/DDBJ databases">
        <authorList>
            <person name="Buell C.R."/>
            <person name="Wing R.A."/>
            <person name="McCombie W.R."/>
            <person name="Messing J."/>
            <person name="Yuan Q."/>
            <person name="Ouyang S."/>
        </authorList>
    </citation>
    <scope>NUCLEOTIDE SEQUENCE</scope>
</reference>
<feature type="region of interest" description="Disordered" evidence="1">
    <location>
        <begin position="1"/>
        <end position="30"/>
    </location>
</feature>
<reference evidence="2" key="1">
    <citation type="journal article" date="2003" name="Science">
        <title>In-depth view of structure, activity, and evolution of rice chromosome 10.</title>
        <authorList>
            <consortium name="Rice Chromosome 10 Sequencing Consortium"/>
        </authorList>
    </citation>
    <scope>NUCLEOTIDE SEQUENCE [LARGE SCALE GENOMIC DNA]</scope>
</reference>
<protein>
    <submittedName>
        <fullName evidence="2">Transposon protein, putative, CACTA, En/Spm sub-class, expressed</fullName>
    </submittedName>
</protein>
<feature type="compositionally biased region" description="Low complexity" evidence="1">
    <location>
        <begin position="63"/>
        <end position="73"/>
    </location>
</feature>
<evidence type="ECO:0000313" key="2">
    <source>
        <dbReference type="EMBL" id="ABG66027.1"/>
    </source>
</evidence>
<sequence>MWSPREAELHYSEGPHRSGPSRRKRRGLEAVQGKLSIPYRQDSSGRLSARWGIVGKISRQRWSRSTSSTPPSQNHLGNTHSSLEPCGMSSMPPNQRKCLGQKARLTRICRQGTFTRTGLALEATRGNRKNGTRRMKLQQNLTPRKCLLISRSSGQGTVQGQG</sequence>
<accession>Q109T8</accession>
<gene>
    <name evidence="2" type="ordered locus">LOC_Os10g20480</name>
</gene>
<dbReference type="AlphaFoldDB" id="Q109T8"/>
<feature type="compositionally biased region" description="Basic and acidic residues" evidence="1">
    <location>
        <begin position="1"/>
        <end position="16"/>
    </location>
</feature>
<dbReference type="EMBL" id="DP000086">
    <property type="protein sequence ID" value="ABG66027.1"/>
    <property type="molecule type" value="Genomic_DNA"/>
</dbReference>